<reference evidence="1" key="2">
    <citation type="submission" date="2018-03" db="EMBL/GenBank/DDBJ databases">
        <title>The Triticum urartu genome reveals the dynamic nature of wheat genome evolution.</title>
        <authorList>
            <person name="Ling H."/>
            <person name="Ma B."/>
            <person name="Shi X."/>
            <person name="Liu H."/>
            <person name="Dong L."/>
            <person name="Sun H."/>
            <person name="Cao Y."/>
            <person name="Gao Q."/>
            <person name="Zheng S."/>
            <person name="Li Y."/>
            <person name="Yu Y."/>
            <person name="Du H."/>
            <person name="Qi M."/>
            <person name="Li Y."/>
            <person name="Yu H."/>
            <person name="Cui Y."/>
            <person name="Wang N."/>
            <person name="Chen C."/>
            <person name="Wu H."/>
            <person name="Zhao Y."/>
            <person name="Zhang J."/>
            <person name="Li Y."/>
            <person name="Zhou W."/>
            <person name="Zhang B."/>
            <person name="Hu W."/>
            <person name="Eijk M."/>
            <person name="Tang J."/>
            <person name="Witsenboer H."/>
            <person name="Zhao S."/>
            <person name="Li Z."/>
            <person name="Zhang A."/>
            <person name="Wang D."/>
            <person name="Liang C."/>
        </authorList>
    </citation>
    <scope>NUCLEOTIDE SEQUENCE [LARGE SCALE GENOMIC DNA]</scope>
    <source>
        <strain evidence="1">cv. G1812</strain>
    </source>
</reference>
<dbReference type="Proteomes" id="UP000015106">
    <property type="component" value="Chromosome 3"/>
</dbReference>
<evidence type="ECO:0000313" key="1">
    <source>
        <dbReference type="EnsemblPlants" id="TuG1812G0300001818.01.T02"/>
    </source>
</evidence>
<dbReference type="Gramene" id="TuG1812G0300001818.01.T02">
    <property type="protein sequence ID" value="TuG1812G0300001818.01.T02"/>
    <property type="gene ID" value="TuG1812G0300001818.01"/>
</dbReference>
<protein>
    <submittedName>
        <fullName evidence="1">Uncharacterized protein</fullName>
    </submittedName>
</protein>
<dbReference type="AlphaFoldDB" id="A0A8R7PR55"/>
<accession>A0A8R7PR55</accession>
<reference evidence="1" key="3">
    <citation type="submission" date="2022-06" db="UniProtKB">
        <authorList>
            <consortium name="EnsemblPlants"/>
        </authorList>
    </citation>
    <scope>IDENTIFICATION</scope>
</reference>
<name>A0A8R7PR55_TRIUA</name>
<proteinExistence type="predicted"/>
<keyword evidence="2" id="KW-1185">Reference proteome</keyword>
<sequence>MDLDTLFLSTSPKNRWHSTPTGCLEKRSKIDLNETIKFCRHASYFFS</sequence>
<evidence type="ECO:0000313" key="2">
    <source>
        <dbReference type="Proteomes" id="UP000015106"/>
    </source>
</evidence>
<organism evidence="1 2">
    <name type="scientific">Triticum urartu</name>
    <name type="common">Red wild einkorn</name>
    <name type="synonym">Crithodium urartu</name>
    <dbReference type="NCBI Taxonomy" id="4572"/>
    <lineage>
        <taxon>Eukaryota</taxon>
        <taxon>Viridiplantae</taxon>
        <taxon>Streptophyta</taxon>
        <taxon>Embryophyta</taxon>
        <taxon>Tracheophyta</taxon>
        <taxon>Spermatophyta</taxon>
        <taxon>Magnoliopsida</taxon>
        <taxon>Liliopsida</taxon>
        <taxon>Poales</taxon>
        <taxon>Poaceae</taxon>
        <taxon>BOP clade</taxon>
        <taxon>Pooideae</taxon>
        <taxon>Triticodae</taxon>
        <taxon>Triticeae</taxon>
        <taxon>Triticinae</taxon>
        <taxon>Triticum</taxon>
    </lineage>
</organism>
<dbReference type="EnsemblPlants" id="TuG1812G0300001818.01.T02">
    <property type="protein sequence ID" value="TuG1812G0300001818.01.T02"/>
    <property type="gene ID" value="TuG1812G0300001818.01"/>
</dbReference>
<reference evidence="2" key="1">
    <citation type="journal article" date="2013" name="Nature">
        <title>Draft genome of the wheat A-genome progenitor Triticum urartu.</title>
        <authorList>
            <person name="Ling H.Q."/>
            <person name="Zhao S."/>
            <person name="Liu D."/>
            <person name="Wang J."/>
            <person name="Sun H."/>
            <person name="Zhang C."/>
            <person name="Fan H."/>
            <person name="Li D."/>
            <person name="Dong L."/>
            <person name="Tao Y."/>
            <person name="Gao C."/>
            <person name="Wu H."/>
            <person name="Li Y."/>
            <person name="Cui Y."/>
            <person name="Guo X."/>
            <person name="Zheng S."/>
            <person name="Wang B."/>
            <person name="Yu K."/>
            <person name="Liang Q."/>
            <person name="Yang W."/>
            <person name="Lou X."/>
            <person name="Chen J."/>
            <person name="Feng M."/>
            <person name="Jian J."/>
            <person name="Zhang X."/>
            <person name="Luo G."/>
            <person name="Jiang Y."/>
            <person name="Liu J."/>
            <person name="Wang Z."/>
            <person name="Sha Y."/>
            <person name="Zhang B."/>
            <person name="Wu H."/>
            <person name="Tang D."/>
            <person name="Shen Q."/>
            <person name="Xue P."/>
            <person name="Zou S."/>
            <person name="Wang X."/>
            <person name="Liu X."/>
            <person name="Wang F."/>
            <person name="Yang Y."/>
            <person name="An X."/>
            <person name="Dong Z."/>
            <person name="Zhang K."/>
            <person name="Zhang X."/>
            <person name="Luo M.C."/>
            <person name="Dvorak J."/>
            <person name="Tong Y."/>
            <person name="Wang J."/>
            <person name="Yang H."/>
            <person name="Li Z."/>
            <person name="Wang D."/>
            <person name="Zhang A."/>
            <person name="Wang J."/>
        </authorList>
    </citation>
    <scope>NUCLEOTIDE SEQUENCE</scope>
    <source>
        <strain evidence="2">cv. G1812</strain>
    </source>
</reference>